<reference evidence="1" key="1">
    <citation type="submission" date="2018-02" db="EMBL/GenBank/DDBJ databases">
        <title>Rhizophora mucronata_Transcriptome.</title>
        <authorList>
            <person name="Meera S.P."/>
            <person name="Sreeshan A."/>
            <person name="Augustine A."/>
        </authorList>
    </citation>
    <scope>NUCLEOTIDE SEQUENCE</scope>
    <source>
        <tissue evidence="1">Leaf</tissue>
    </source>
</reference>
<sequence>MTQVKLRTMKQVITKKIMSVSMKLRIQKLFHIGTFMERCRKNSKN</sequence>
<dbReference type="EMBL" id="GGEC01026736">
    <property type="protein sequence ID" value="MBX07220.1"/>
    <property type="molecule type" value="Transcribed_RNA"/>
</dbReference>
<name>A0A2P2KNA3_RHIMU</name>
<evidence type="ECO:0000313" key="1">
    <source>
        <dbReference type="EMBL" id="MBX07220.1"/>
    </source>
</evidence>
<accession>A0A2P2KNA3</accession>
<proteinExistence type="predicted"/>
<dbReference type="AlphaFoldDB" id="A0A2P2KNA3"/>
<organism evidence="1">
    <name type="scientific">Rhizophora mucronata</name>
    <name type="common">Asiatic mangrove</name>
    <dbReference type="NCBI Taxonomy" id="61149"/>
    <lineage>
        <taxon>Eukaryota</taxon>
        <taxon>Viridiplantae</taxon>
        <taxon>Streptophyta</taxon>
        <taxon>Embryophyta</taxon>
        <taxon>Tracheophyta</taxon>
        <taxon>Spermatophyta</taxon>
        <taxon>Magnoliopsida</taxon>
        <taxon>eudicotyledons</taxon>
        <taxon>Gunneridae</taxon>
        <taxon>Pentapetalae</taxon>
        <taxon>rosids</taxon>
        <taxon>fabids</taxon>
        <taxon>Malpighiales</taxon>
        <taxon>Rhizophoraceae</taxon>
        <taxon>Rhizophora</taxon>
    </lineage>
</organism>
<protein>
    <submittedName>
        <fullName evidence="1">Uncharacterized protein</fullName>
    </submittedName>
</protein>